<name>T1I3A4_RHOPR</name>
<dbReference type="EnsemblMetazoa" id="RPRC010773-RA">
    <property type="protein sequence ID" value="RPRC010773-PA"/>
    <property type="gene ID" value="RPRC010773"/>
</dbReference>
<dbReference type="InParanoid" id="T1I3A4"/>
<dbReference type="HOGENOM" id="CLU_1268344_0_0_1"/>
<evidence type="ECO:0000313" key="2">
    <source>
        <dbReference type="Proteomes" id="UP000015103"/>
    </source>
</evidence>
<dbReference type="EMBL" id="ACPB03009714">
    <property type="status" value="NOT_ANNOTATED_CDS"/>
    <property type="molecule type" value="Genomic_DNA"/>
</dbReference>
<dbReference type="VEuPathDB" id="VectorBase:RPRC010773"/>
<keyword evidence="2" id="KW-1185">Reference proteome</keyword>
<organism evidence="1 2">
    <name type="scientific">Rhodnius prolixus</name>
    <name type="common">Triatomid bug</name>
    <dbReference type="NCBI Taxonomy" id="13249"/>
    <lineage>
        <taxon>Eukaryota</taxon>
        <taxon>Metazoa</taxon>
        <taxon>Ecdysozoa</taxon>
        <taxon>Arthropoda</taxon>
        <taxon>Hexapoda</taxon>
        <taxon>Insecta</taxon>
        <taxon>Pterygota</taxon>
        <taxon>Neoptera</taxon>
        <taxon>Paraneoptera</taxon>
        <taxon>Hemiptera</taxon>
        <taxon>Heteroptera</taxon>
        <taxon>Panheteroptera</taxon>
        <taxon>Cimicomorpha</taxon>
        <taxon>Reduviidae</taxon>
        <taxon>Triatominae</taxon>
        <taxon>Rhodnius</taxon>
    </lineage>
</organism>
<accession>T1I3A4</accession>
<dbReference type="Proteomes" id="UP000015103">
    <property type="component" value="Unassembled WGS sequence"/>
</dbReference>
<proteinExistence type="predicted"/>
<evidence type="ECO:0000313" key="1">
    <source>
        <dbReference type="EnsemblMetazoa" id="RPRC010773-PA"/>
    </source>
</evidence>
<sequence length="218" mass="24559">MTLISLKVVQYESNTATAVELVGHLSTRGAKRRLCRLKEIFNECTKDNVILSYRLATDSLIARFKKEKTPVVLLQQITSLQQNPSETLEAFADRIKHISTSLLFKAQQNPLQTLQNLVEKLTTDAFIKSLPSSMKAQVQIKLPKNLDEAQTYATALRDIQSAEPQGSIFAIKKADSPIQSSDKPPSPCKHCSGVHWNSECTQKFQVVNNKRRYQQKES</sequence>
<protein>
    <submittedName>
        <fullName evidence="1">Uncharacterized protein</fullName>
    </submittedName>
</protein>
<reference evidence="1" key="1">
    <citation type="submission" date="2015-05" db="UniProtKB">
        <authorList>
            <consortium name="EnsemblMetazoa"/>
        </authorList>
    </citation>
    <scope>IDENTIFICATION</scope>
</reference>
<dbReference type="AlphaFoldDB" id="T1I3A4"/>